<feature type="domain" description="Methyl-accepting transducer" evidence="5">
    <location>
        <begin position="275"/>
        <end position="504"/>
    </location>
</feature>
<feature type="compositionally biased region" description="Low complexity" evidence="3">
    <location>
        <begin position="567"/>
        <end position="579"/>
    </location>
</feature>
<dbReference type="Proteomes" id="UP000541136">
    <property type="component" value="Unassembled WGS sequence"/>
</dbReference>
<dbReference type="RefSeq" id="WP_151024735.1">
    <property type="nucleotide sequence ID" value="NZ_JACHIB010000019.1"/>
</dbReference>
<dbReference type="Gene3D" id="3.30.450.20">
    <property type="entry name" value="PAS domain"/>
    <property type="match status" value="1"/>
</dbReference>
<dbReference type="Pfam" id="PF00015">
    <property type="entry name" value="MCPsignal"/>
    <property type="match status" value="1"/>
</dbReference>
<name>A0A7W9WQL1_CASDE</name>
<accession>A0A7W9WQL1</accession>
<evidence type="ECO:0000256" key="2">
    <source>
        <dbReference type="PROSITE-ProRule" id="PRU00284"/>
    </source>
</evidence>
<dbReference type="SMART" id="SM00091">
    <property type="entry name" value="PAS"/>
    <property type="match status" value="1"/>
</dbReference>
<dbReference type="SUPFAM" id="SSF55785">
    <property type="entry name" value="PYP-like sensor domain (PAS domain)"/>
    <property type="match status" value="1"/>
</dbReference>
<keyword evidence="2" id="KW-0807">Transducer</keyword>
<evidence type="ECO:0000259" key="5">
    <source>
        <dbReference type="PROSITE" id="PS50111"/>
    </source>
</evidence>
<organism evidence="7 8">
    <name type="scientific">Castellaniella defragrans</name>
    <name type="common">Alcaligenes defragrans</name>
    <dbReference type="NCBI Taxonomy" id="75697"/>
    <lineage>
        <taxon>Bacteria</taxon>
        <taxon>Pseudomonadati</taxon>
        <taxon>Pseudomonadota</taxon>
        <taxon>Betaproteobacteria</taxon>
        <taxon>Burkholderiales</taxon>
        <taxon>Alcaligenaceae</taxon>
        <taxon>Castellaniella</taxon>
    </lineage>
</organism>
<comment type="caution">
    <text evidence="7">The sequence shown here is derived from an EMBL/GenBank/DDBJ whole genome shotgun (WGS) entry which is preliminary data.</text>
</comment>
<dbReference type="NCBIfam" id="TIGR00229">
    <property type="entry name" value="sensory_box"/>
    <property type="match status" value="1"/>
</dbReference>
<dbReference type="GO" id="GO:0007165">
    <property type="term" value="P:signal transduction"/>
    <property type="evidence" value="ECO:0007669"/>
    <property type="project" value="UniProtKB-KW"/>
</dbReference>
<dbReference type="InterPro" id="IPR004090">
    <property type="entry name" value="Chemotax_Me-accpt_rcpt"/>
</dbReference>
<proteinExistence type="inferred from homology"/>
<keyword evidence="7" id="KW-0675">Receptor</keyword>
<sequence>MRKNLPVTQNVHAYPAHQTLISITDLKGRITYCNDDFVSVSGYRREELLGQPHNILRHPDMPEEAFRDFWETIQASGIWSSIIKNRRKNGDAYWVRANATPMRKGHETVGYLSVRTLPTPAEIETAENLFALMRGEAAKAAGNGRRLKHVFRNGMLRRRGLAGLAGAVLHPGRMAALGLFVVLAAAGAPVAALLGAPAWGEGLAGLLAAGVALAGIRSVAIRPVAEVAQVAERLASCDLSAFVRMAEQGATRRLLLPIGQLALATRTVMVDVRNDLRTLSDMAKAVASQSSDLASRTETQAANLVQTAAAMDEISSTVGQTSDVSKAGLEAAQEAVRAVEASQETTRDVSDVMKEIAQSSLDVGAFAKVIEDVAFQTNILALNAAVEAARAGEHGRGFAVVAAEVRALSQRTTTAAKDIRNLIQQSQERASQGNQSVAQAQARMADVVASVERVKQMLEEISGAAGEQARGVNEISAALQQLDRITQENTSMVEVLTGASTRMSAKVDQAGSNIMVFRISPDDRTHAETDAVELRRQIRANGLDLEDAALAPGLPSTEPPRGRRAGRPGPARAPAQVAC</sequence>
<evidence type="ECO:0000259" key="6">
    <source>
        <dbReference type="PROSITE" id="PS50112"/>
    </source>
</evidence>
<dbReference type="InterPro" id="IPR004089">
    <property type="entry name" value="MCPsignal_dom"/>
</dbReference>
<keyword evidence="4" id="KW-1133">Transmembrane helix</keyword>
<dbReference type="GO" id="GO:0006935">
    <property type="term" value="P:chemotaxis"/>
    <property type="evidence" value="ECO:0007669"/>
    <property type="project" value="InterPro"/>
</dbReference>
<evidence type="ECO:0000313" key="7">
    <source>
        <dbReference type="EMBL" id="MBB6085010.1"/>
    </source>
</evidence>
<dbReference type="PANTHER" id="PTHR43531">
    <property type="entry name" value="PROTEIN ICFG"/>
    <property type="match status" value="1"/>
</dbReference>
<feature type="domain" description="PAS" evidence="6">
    <location>
        <begin position="21"/>
        <end position="76"/>
    </location>
</feature>
<evidence type="ECO:0000256" key="4">
    <source>
        <dbReference type="SAM" id="Phobius"/>
    </source>
</evidence>
<keyword evidence="4" id="KW-0812">Transmembrane</keyword>
<feature type="transmembrane region" description="Helical" evidence="4">
    <location>
        <begin position="174"/>
        <end position="196"/>
    </location>
</feature>
<gene>
    <name evidence="7" type="ORF">HNR28_003063</name>
</gene>
<dbReference type="PANTHER" id="PTHR43531:SF7">
    <property type="entry name" value="AEROTAXIS RECEPTOR"/>
    <property type="match status" value="1"/>
</dbReference>
<dbReference type="CDD" id="cd00130">
    <property type="entry name" value="PAS"/>
    <property type="match status" value="1"/>
</dbReference>
<evidence type="ECO:0000313" key="8">
    <source>
        <dbReference type="Proteomes" id="UP000541136"/>
    </source>
</evidence>
<dbReference type="PRINTS" id="PR00260">
    <property type="entry name" value="CHEMTRNSDUCR"/>
</dbReference>
<evidence type="ECO:0000256" key="1">
    <source>
        <dbReference type="ARBA" id="ARBA00029447"/>
    </source>
</evidence>
<protein>
    <submittedName>
        <fullName evidence="7">Aerotaxis receptor</fullName>
    </submittedName>
</protein>
<dbReference type="SUPFAM" id="SSF58104">
    <property type="entry name" value="Methyl-accepting chemotaxis protein (MCP) signaling domain"/>
    <property type="match status" value="1"/>
</dbReference>
<evidence type="ECO:0000256" key="3">
    <source>
        <dbReference type="SAM" id="MobiDB-lite"/>
    </source>
</evidence>
<dbReference type="EMBL" id="JACHIB010000019">
    <property type="protein sequence ID" value="MBB6085010.1"/>
    <property type="molecule type" value="Genomic_DNA"/>
</dbReference>
<dbReference type="CDD" id="cd11386">
    <property type="entry name" value="MCP_signal"/>
    <property type="match status" value="1"/>
</dbReference>
<dbReference type="InterPro" id="IPR035965">
    <property type="entry name" value="PAS-like_dom_sf"/>
</dbReference>
<keyword evidence="4" id="KW-0472">Membrane</keyword>
<dbReference type="PROSITE" id="PS50112">
    <property type="entry name" value="PAS"/>
    <property type="match status" value="1"/>
</dbReference>
<dbReference type="GO" id="GO:0004888">
    <property type="term" value="F:transmembrane signaling receptor activity"/>
    <property type="evidence" value="ECO:0007669"/>
    <property type="project" value="InterPro"/>
</dbReference>
<feature type="region of interest" description="Disordered" evidence="3">
    <location>
        <begin position="546"/>
        <end position="579"/>
    </location>
</feature>
<dbReference type="PROSITE" id="PS50111">
    <property type="entry name" value="CHEMOTAXIS_TRANSDUC_2"/>
    <property type="match status" value="1"/>
</dbReference>
<dbReference type="Pfam" id="PF08447">
    <property type="entry name" value="PAS_3"/>
    <property type="match status" value="1"/>
</dbReference>
<dbReference type="InterPro" id="IPR051310">
    <property type="entry name" value="MCP_chemotaxis"/>
</dbReference>
<dbReference type="AlphaFoldDB" id="A0A7W9WQL1"/>
<dbReference type="InterPro" id="IPR013655">
    <property type="entry name" value="PAS_fold_3"/>
</dbReference>
<dbReference type="Gene3D" id="1.10.287.950">
    <property type="entry name" value="Methyl-accepting chemotaxis protein"/>
    <property type="match status" value="1"/>
</dbReference>
<reference evidence="7 8" key="1">
    <citation type="submission" date="2020-08" db="EMBL/GenBank/DDBJ databases">
        <title>Genomic Encyclopedia of Type Strains, Phase IV (KMG-IV): sequencing the most valuable type-strain genomes for metagenomic binning, comparative biology and taxonomic classification.</title>
        <authorList>
            <person name="Goeker M."/>
        </authorList>
    </citation>
    <scope>NUCLEOTIDE SEQUENCE [LARGE SCALE GENOMIC DNA]</scope>
    <source>
        <strain evidence="7 8">DSM 12141</strain>
    </source>
</reference>
<dbReference type="InterPro" id="IPR000014">
    <property type="entry name" value="PAS"/>
</dbReference>
<comment type="similarity">
    <text evidence="1">Belongs to the methyl-accepting chemotaxis (MCP) protein family.</text>
</comment>
<dbReference type="GO" id="GO:0005886">
    <property type="term" value="C:plasma membrane"/>
    <property type="evidence" value="ECO:0007669"/>
    <property type="project" value="TreeGrafter"/>
</dbReference>
<dbReference type="SMART" id="SM00283">
    <property type="entry name" value="MA"/>
    <property type="match status" value="1"/>
</dbReference>